<sequence>MLGSVQDALERALAAGKSGAATQRDVLEAEELLEDAYGRNSAAGDDNVADVRNAYAVLFATLYEPQLIPGVCILLCLLTRRPQIRASRLRRLLELRRKYPHDGDIYALLDTYAAFIPDTLVPDRRGGPPMDDGVRRRVLANWASDHALIVPNTQGRLRQVNVHGRRSTSLALQTVQITYLCGTGQTDSSLAAVNDVYGACLAASLGHVLAAAFLRHQTESGTVDDVPLFDPRTCGALDQAASLCECIGEAPPTIFRFLTHVVQSMSVRAVQCLTDGEPMSIWEAAWRPSVAAFARMVAILRRCEWTDVYQRILRPFVYLATLDGVSDSLSAMILRSLTRLYRFWRASGPINELRSIIIELEQAVLVDGVPSLTLCDAACTFHQVLGQLGDQDTTKDTYPLPFYLLVSPIGLSGSLVTLARVCEMVLHVRPVGADVMIVALVELLWSGRAFGVLQQQGLVVDGKVACDGSTFAALRSAIDGAVPVGLIASLSHGALLAPLFERFVNEILLAPANTRGIFVRAPITPSALKPARHSGLPPHMQYADVRIAFLTWLSKRSAPQILQLLQTSLPSLRGS</sequence>
<name>A0AAF0F0A6_9BASI</name>
<comment type="similarity">
    <text evidence="3">Belongs to the CENP-I/CTF3 family.</text>
</comment>
<dbReference type="GO" id="GO:0034080">
    <property type="term" value="P:CENP-A containing chromatin assembly"/>
    <property type="evidence" value="ECO:0007669"/>
    <property type="project" value="TreeGrafter"/>
</dbReference>
<dbReference type="GO" id="GO:0000070">
    <property type="term" value="P:mitotic sister chromatid segregation"/>
    <property type="evidence" value="ECO:0007669"/>
    <property type="project" value="TreeGrafter"/>
</dbReference>
<evidence type="ECO:0000313" key="8">
    <source>
        <dbReference type="Proteomes" id="UP001219933"/>
    </source>
</evidence>
<dbReference type="EMBL" id="CP119880">
    <property type="protein sequence ID" value="WFD35932.1"/>
    <property type="molecule type" value="Genomic_DNA"/>
</dbReference>
<protein>
    <submittedName>
        <fullName evidence="7">Uncharacterized protein</fullName>
    </submittedName>
</protein>
<dbReference type="GO" id="GO:0005634">
    <property type="term" value="C:nucleus"/>
    <property type="evidence" value="ECO:0007669"/>
    <property type="project" value="UniProtKB-SubCell"/>
</dbReference>
<evidence type="ECO:0000256" key="6">
    <source>
        <dbReference type="ARBA" id="ARBA00023328"/>
    </source>
</evidence>
<comment type="subcellular location">
    <subcellularLocation>
        <location evidence="2">Chromosome</location>
        <location evidence="2">Centromere</location>
    </subcellularLocation>
    <subcellularLocation>
        <location evidence="1">Nucleus</location>
    </subcellularLocation>
</comment>
<evidence type="ECO:0000256" key="3">
    <source>
        <dbReference type="ARBA" id="ARBA00005470"/>
    </source>
</evidence>
<evidence type="ECO:0000256" key="1">
    <source>
        <dbReference type="ARBA" id="ARBA00004123"/>
    </source>
</evidence>
<accession>A0AAF0F0A6</accession>
<evidence type="ECO:0000256" key="4">
    <source>
        <dbReference type="ARBA" id="ARBA00022454"/>
    </source>
</evidence>
<keyword evidence="5" id="KW-0539">Nucleus</keyword>
<dbReference type="PANTHER" id="PTHR48208:SF2">
    <property type="entry name" value="CENTROMERE PROTEIN I"/>
    <property type="match status" value="1"/>
</dbReference>
<dbReference type="AlphaFoldDB" id="A0AAF0F0A6"/>
<dbReference type="GO" id="GO:0000939">
    <property type="term" value="C:inner kinetochore"/>
    <property type="evidence" value="ECO:0007669"/>
    <property type="project" value="TreeGrafter"/>
</dbReference>
<evidence type="ECO:0000256" key="5">
    <source>
        <dbReference type="ARBA" id="ARBA00023242"/>
    </source>
</evidence>
<dbReference type="InterPro" id="IPR012485">
    <property type="entry name" value="CENP-I"/>
</dbReference>
<dbReference type="Proteomes" id="UP001219933">
    <property type="component" value="Chromosome 4"/>
</dbReference>
<keyword evidence="8" id="KW-1185">Reference proteome</keyword>
<proteinExistence type="inferred from homology"/>
<gene>
    <name evidence="7" type="ORF">MCUN1_002803</name>
</gene>
<dbReference type="Pfam" id="PF07778">
    <property type="entry name" value="CENP-I"/>
    <property type="match status" value="1"/>
</dbReference>
<evidence type="ECO:0000313" key="7">
    <source>
        <dbReference type="EMBL" id="WFD35932.1"/>
    </source>
</evidence>
<evidence type="ECO:0000256" key="2">
    <source>
        <dbReference type="ARBA" id="ARBA00004584"/>
    </source>
</evidence>
<keyword evidence="4" id="KW-0158">Chromosome</keyword>
<keyword evidence="6" id="KW-0137">Centromere</keyword>
<dbReference type="PANTHER" id="PTHR48208">
    <property type="entry name" value="CENTROMERE PROTEIN I"/>
    <property type="match status" value="1"/>
</dbReference>
<organism evidence="7 8">
    <name type="scientific">Malassezia cuniculi</name>
    <dbReference type="NCBI Taxonomy" id="948313"/>
    <lineage>
        <taxon>Eukaryota</taxon>
        <taxon>Fungi</taxon>
        <taxon>Dikarya</taxon>
        <taxon>Basidiomycota</taxon>
        <taxon>Ustilaginomycotina</taxon>
        <taxon>Malasseziomycetes</taxon>
        <taxon>Malasseziales</taxon>
        <taxon>Malasseziaceae</taxon>
        <taxon>Malassezia</taxon>
    </lineage>
</organism>
<reference evidence="7" key="1">
    <citation type="submission" date="2023-03" db="EMBL/GenBank/DDBJ databases">
        <title>Mating type loci evolution in Malassezia.</title>
        <authorList>
            <person name="Coelho M.A."/>
        </authorList>
    </citation>
    <scope>NUCLEOTIDE SEQUENCE</scope>
    <source>
        <strain evidence="7">CBS 11721</strain>
    </source>
</reference>